<evidence type="ECO:0000313" key="2">
    <source>
        <dbReference type="EMBL" id="CAA9395041.1"/>
    </source>
</evidence>
<dbReference type="EMBL" id="CADCUU010000096">
    <property type="protein sequence ID" value="CAA9395041.1"/>
    <property type="molecule type" value="Genomic_DNA"/>
</dbReference>
<name>A0A6J4NR47_9RHOB</name>
<feature type="transmembrane region" description="Helical" evidence="1">
    <location>
        <begin position="33"/>
        <end position="53"/>
    </location>
</feature>
<accession>A0A6J4NR47</accession>
<feature type="transmembrane region" description="Helical" evidence="1">
    <location>
        <begin position="59"/>
        <end position="85"/>
    </location>
</feature>
<reference evidence="2" key="1">
    <citation type="submission" date="2020-02" db="EMBL/GenBank/DDBJ databases">
        <authorList>
            <person name="Meier V. D."/>
        </authorList>
    </citation>
    <scope>NUCLEOTIDE SEQUENCE</scope>
    <source>
        <strain evidence="2">AVDCRST_MAG15</strain>
    </source>
</reference>
<gene>
    <name evidence="2" type="ORF">AVDCRST_MAG15-675</name>
</gene>
<proteinExistence type="predicted"/>
<evidence type="ECO:0000256" key="1">
    <source>
        <dbReference type="SAM" id="Phobius"/>
    </source>
</evidence>
<sequence>MNRVLLIQLVCAAAMTALTFGLARLGREESVPAIMVVLFGALCALLWLAFNAVGNEPMVYAAVATAFVLPAILRVAIGGGLGWYWRRARHGA</sequence>
<organism evidence="2">
    <name type="scientific">uncultured Rubellimicrobium sp</name>
    <dbReference type="NCBI Taxonomy" id="543078"/>
    <lineage>
        <taxon>Bacteria</taxon>
        <taxon>Pseudomonadati</taxon>
        <taxon>Pseudomonadota</taxon>
        <taxon>Alphaproteobacteria</taxon>
        <taxon>Rhodobacterales</taxon>
        <taxon>Roseobacteraceae</taxon>
        <taxon>Rubellimicrobium</taxon>
        <taxon>environmental samples</taxon>
    </lineage>
</organism>
<keyword evidence="1" id="KW-1133">Transmembrane helix</keyword>
<protein>
    <submittedName>
        <fullName evidence="2">Uncharacterized protein</fullName>
    </submittedName>
</protein>
<dbReference type="AlphaFoldDB" id="A0A6J4NR47"/>
<feature type="transmembrane region" description="Helical" evidence="1">
    <location>
        <begin position="6"/>
        <end position="26"/>
    </location>
</feature>
<keyword evidence="1" id="KW-0472">Membrane</keyword>
<keyword evidence="1" id="KW-0812">Transmembrane</keyword>